<feature type="compositionally biased region" description="Basic and acidic residues" evidence="7">
    <location>
        <begin position="242"/>
        <end position="252"/>
    </location>
</feature>
<evidence type="ECO:0000256" key="1">
    <source>
        <dbReference type="ARBA" id="ARBA00004123"/>
    </source>
</evidence>
<feature type="region of interest" description="Disordered" evidence="7">
    <location>
        <begin position="233"/>
        <end position="252"/>
    </location>
</feature>
<proteinExistence type="inferred from homology"/>
<reference evidence="9" key="1">
    <citation type="submission" date="2019-10" db="EMBL/GenBank/DDBJ databases">
        <title>Corvus moneduloides (New Caledonian crow) genome, bCorMon1, primary haplotype.</title>
        <authorList>
            <person name="Rutz C."/>
            <person name="Fungtammasan C."/>
            <person name="Mountcastle J."/>
            <person name="Formenti G."/>
            <person name="Chow W."/>
            <person name="Howe K."/>
            <person name="Steele M.P."/>
            <person name="Fernandes J."/>
            <person name="Gilbert M.T.P."/>
            <person name="Fedrigo O."/>
            <person name="Jarvis E.D."/>
            <person name="Gemmell N."/>
        </authorList>
    </citation>
    <scope>NUCLEOTIDE SEQUENCE [LARGE SCALE GENOMIC DNA]</scope>
</reference>
<evidence type="ECO:0000256" key="5">
    <source>
        <dbReference type="ARBA" id="ARBA00025687"/>
    </source>
</evidence>
<sequence>SPLRPAAAAAFSSEGHSSSSSESEPGPAGSGAGSARGRAPSGVPEGAGSYRGLTQNRAALPRGCGRSGAVLGLQLLLLPPRLLQDAPGQPRVHEPVPAAIPVLLFRPALRPSPRPRGRVLQDLLGQGQRRGRAGAPRPPGLGHRGGTGGRPGPHREATRGVCPRLFRGGSASSRCHWPRPFRWRRRHHGGHLRVAGAGGRGQERAADGGAVGAAAGGAGRGQAGDIRRGLRDLSHRGRPRHTGADREAHNAKANKIESRGTRYQYCDFLVKLGTVTMGPSARGISVEVEYCPCVIANDCWNLLMEFMQSFMGSHTPGIPSVFGSKHDSAYSPGDTMVQYMELFNKIRKQQQVPVAGISGSCGESLFIHREKRNSSQKQGQGFHDFKQLQERSESSLGFGSTALYPQSKHFPVKKSRNSCILLFLARSYLAFTLCS</sequence>
<feature type="region of interest" description="Disordered" evidence="7">
    <location>
        <begin position="193"/>
        <end position="225"/>
    </location>
</feature>
<dbReference type="GO" id="GO:0016592">
    <property type="term" value="C:mediator complex"/>
    <property type="evidence" value="ECO:0007669"/>
    <property type="project" value="InterPro"/>
</dbReference>
<evidence type="ECO:0000256" key="7">
    <source>
        <dbReference type="SAM" id="MobiDB-lite"/>
    </source>
</evidence>
<evidence type="ECO:0000256" key="4">
    <source>
        <dbReference type="ARBA" id="ARBA00023242"/>
    </source>
</evidence>
<accession>A0A8U7P2I6</accession>
<feature type="compositionally biased region" description="Gly residues" evidence="7">
    <location>
        <begin position="209"/>
        <end position="222"/>
    </location>
</feature>
<keyword evidence="6" id="KW-0010">Activator</keyword>
<dbReference type="GO" id="GO:0003713">
    <property type="term" value="F:transcription coactivator activity"/>
    <property type="evidence" value="ECO:0007669"/>
    <property type="project" value="TreeGrafter"/>
</dbReference>
<dbReference type="Pfam" id="PF08612">
    <property type="entry name" value="Med20"/>
    <property type="match status" value="1"/>
</dbReference>
<keyword evidence="6" id="KW-0805">Transcription regulation</keyword>
<feature type="compositionally biased region" description="Gly residues" evidence="7">
    <location>
        <begin position="142"/>
        <end position="151"/>
    </location>
</feature>
<name>A0A8U7P2I6_CORMO</name>
<dbReference type="Ensembl" id="ENSCMUT00000036199.1">
    <property type="protein sequence ID" value="ENSCMUP00000033920.1"/>
    <property type="gene ID" value="ENSCMUG00000015882.2"/>
</dbReference>
<comment type="function">
    <text evidence="5 6">Component of the Mediator complex, a coactivator involved in the regulated transcription of nearly all RNA polymerase II-dependent genes. Mediator functions as a bridge to convey information from gene-specific regulatory proteins to the basal RNA polymerase II transcription machinery. Mediator is recruited to promoters by direct interactions with regulatory proteins and serves as a scaffold for the assembly of a functional preinitiation complex with RNA polymerase II and the general transcription factors.</text>
</comment>
<evidence type="ECO:0000313" key="8">
    <source>
        <dbReference type="Ensembl" id="ENSCMUP00000033920.1"/>
    </source>
</evidence>
<dbReference type="Proteomes" id="UP000694553">
    <property type="component" value="Unassembled WGS sequence"/>
</dbReference>
<protein>
    <recommendedName>
        <fullName evidence="3 6">Mediator of RNA polymerase II transcription subunit 20</fullName>
    </recommendedName>
    <alternativeName>
        <fullName evidence="6">Mediator complex subunit 20</fullName>
    </alternativeName>
</protein>
<feature type="region of interest" description="Disordered" evidence="7">
    <location>
        <begin position="1"/>
        <end position="50"/>
    </location>
</feature>
<reference evidence="8" key="2">
    <citation type="submission" date="2025-08" db="UniProtKB">
        <authorList>
            <consortium name="Ensembl"/>
        </authorList>
    </citation>
    <scope>IDENTIFICATION</scope>
</reference>
<keyword evidence="4 6" id="KW-0539">Nucleus</keyword>
<reference evidence="8" key="3">
    <citation type="submission" date="2025-09" db="UniProtKB">
        <authorList>
            <consortium name="Ensembl"/>
        </authorList>
    </citation>
    <scope>IDENTIFICATION</scope>
</reference>
<comment type="subunit">
    <text evidence="6">Component of the Mediator complex.</text>
</comment>
<keyword evidence="9" id="KW-1185">Reference proteome</keyword>
<feature type="region of interest" description="Disordered" evidence="7">
    <location>
        <begin position="124"/>
        <end position="160"/>
    </location>
</feature>
<dbReference type="GO" id="GO:0006357">
    <property type="term" value="P:regulation of transcription by RNA polymerase II"/>
    <property type="evidence" value="ECO:0007669"/>
    <property type="project" value="InterPro"/>
</dbReference>
<evidence type="ECO:0000256" key="2">
    <source>
        <dbReference type="ARBA" id="ARBA00010743"/>
    </source>
</evidence>
<dbReference type="PANTHER" id="PTHR12465">
    <property type="entry name" value="UBIQUITIN SPECIFIC PROTEASE HOMOLOG 49"/>
    <property type="match status" value="1"/>
</dbReference>
<feature type="compositionally biased region" description="Low complexity" evidence="7">
    <location>
        <begin position="1"/>
        <end position="27"/>
    </location>
</feature>
<comment type="subcellular location">
    <subcellularLocation>
        <location evidence="1 6">Nucleus</location>
    </subcellularLocation>
</comment>
<dbReference type="PANTHER" id="PTHR12465:SF0">
    <property type="entry name" value="MEDIATOR OF RNA POLYMERASE II TRANSCRIPTION SUBUNIT 20"/>
    <property type="match status" value="1"/>
</dbReference>
<comment type="similarity">
    <text evidence="2 6">Belongs to the Mediator complex subunit 20 family.</text>
</comment>
<organism evidence="8 9">
    <name type="scientific">Corvus moneduloides</name>
    <name type="common">New Caledonian crow</name>
    <dbReference type="NCBI Taxonomy" id="1196302"/>
    <lineage>
        <taxon>Eukaryota</taxon>
        <taxon>Metazoa</taxon>
        <taxon>Chordata</taxon>
        <taxon>Craniata</taxon>
        <taxon>Vertebrata</taxon>
        <taxon>Euteleostomi</taxon>
        <taxon>Archelosauria</taxon>
        <taxon>Archosauria</taxon>
        <taxon>Dinosauria</taxon>
        <taxon>Saurischia</taxon>
        <taxon>Theropoda</taxon>
        <taxon>Coelurosauria</taxon>
        <taxon>Aves</taxon>
        <taxon>Neognathae</taxon>
        <taxon>Neoaves</taxon>
        <taxon>Telluraves</taxon>
        <taxon>Australaves</taxon>
        <taxon>Passeriformes</taxon>
        <taxon>Corvoidea</taxon>
        <taxon>Corvidae</taxon>
        <taxon>Corvus</taxon>
    </lineage>
</organism>
<gene>
    <name evidence="6 8" type="primary">MED20</name>
</gene>
<evidence type="ECO:0000256" key="6">
    <source>
        <dbReference type="RuleBase" id="RU364152"/>
    </source>
</evidence>
<evidence type="ECO:0000256" key="3">
    <source>
        <dbReference type="ARBA" id="ARBA00019690"/>
    </source>
</evidence>
<dbReference type="AlphaFoldDB" id="A0A8U7P2I6"/>
<keyword evidence="6" id="KW-0804">Transcription</keyword>
<dbReference type="InterPro" id="IPR013921">
    <property type="entry name" value="Mediator_Med20"/>
</dbReference>
<evidence type="ECO:0000313" key="9">
    <source>
        <dbReference type="Proteomes" id="UP000694553"/>
    </source>
</evidence>